<accession>A0AAE3A2Q4</accession>
<comment type="caution">
    <text evidence="1">The sequence shown here is derived from an EMBL/GenBank/DDBJ whole genome shotgun (WGS) entry which is preliminary data.</text>
</comment>
<dbReference type="EMBL" id="JAJEPS010000001">
    <property type="protein sequence ID" value="MCC2124996.1"/>
    <property type="molecule type" value="Genomic_DNA"/>
</dbReference>
<gene>
    <name evidence="1" type="ORF">LKD36_02250</name>
</gene>
<reference evidence="1 2" key="1">
    <citation type="submission" date="2021-10" db="EMBL/GenBank/DDBJ databases">
        <title>Anaerobic single-cell dispensing facilitates the cultivation of human gut bacteria.</title>
        <authorList>
            <person name="Afrizal A."/>
        </authorList>
    </citation>
    <scope>NUCLEOTIDE SEQUENCE [LARGE SCALE GENOMIC DNA]</scope>
    <source>
        <strain evidence="1 2">CLA-AA-H276</strain>
    </source>
</reference>
<dbReference type="AlphaFoldDB" id="A0AAE3A2Q4"/>
<proteinExistence type="predicted"/>
<evidence type="ECO:0000313" key="2">
    <source>
        <dbReference type="Proteomes" id="UP001198220"/>
    </source>
</evidence>
<dbReference type="Proteomes" id="UP001198220">
    <property type="component" value="Unassembled WGS sequence"/>
</dbReference>
<sequence length="850" mass="93775">MVSLIGGAERTTRVSRKVDMSALQWKVSMVNNVAELTVSVRQSPSYPADMLDEFMKQILYLDVKATYDDGTVTRRFSSNGGTYSLEKTPDGTAYRLRWDVTLLNGIQVGSKVKFEVHCYYDTGFGTMDSEVLKTDISGENQIYKAPGSAKFEAAYALQDLLNKYYVTIGQATAEDSWSTGSASTPGKIPFFELSLADNAEVEATDWNGIQLNAEGLSYANSTSTNQDTTWWPLNNLYHKVLMKFYRETGGMKLQQGANLNYAFKKVGYYTVTDPLTAEVETLIPSMTHTSSVRGLDYLDYLISCGSQNLLTKSDQTIYLKLYDITDRDNPKDVTGEAKAKITSLNPEAELQTGTNSEGTGGTYYKWKLTDSVTDYRIRFYDLKPGHKYAMEAYAYPDNKSGGIVTTGSFTAVVDAGAEQGSGVDKVVQANTNYQLETQKSVTLKNVRASYINKSYQQKGLEINFQPDVYEGYKIACYIYKTPTNNQFDDSLLVYSNEDLKKQYTSESNAAYTDSNKYADYNYLEKTTSYVAGDNTFWIPFPPSGNTKKLPGGENYTVVLRAVDENGNVLNTTDADRQETFEFISDGIAVSKSASYAITSTGRASVDSNNKNVLNLALLASDPLYQIVDDKYSLFVKQIKDSNGNSVTGKILGMNADGELYWMTSENGTGAVKATDVTLGGDGSTSWKQDIKVADTTFKKEITLTGVPSGTYEIYTVADIDLDADGKPETSGILTSFKKTVQTVTDSVTEGHIYASTVLADGKWKLVLRFSGWENLDKVSSAMCLITNSDLTYQSTFADLASSLIQNKKIELVLDNAPSGDYVVTLNMTTQKNGIEQPVTLKNRDITFTIN</sequence>
<name>A0AAE3A2Q4_9FIRM</name>
<protein>
    <submittedName>
        <fullName evidence="1">Uncharacterized protein</fullName>
    </submittedName>
</protein>
<organism evidence="1 2">
    <name type="scientific">Hominiventricola filiformis</name>
    <dbReference type="NCBI Taxonomy" id="2885352"/>
    <lineage>
        <taxon>Bacteria</taxon>
        <taxon>Bacillati</taxon>
        <taxon>Bacillota</taxon>
        <taxon>Clostridia</taxon>
        <taxon>Lachnospirales</taxon>
        <taxon>Lachnospiraceae</taxon>
        <taxon>Hominiventricola</taxon>
    </lineage>
</organism>
<keyword evidence="2" id="KW-1185">Reference proteome</keyword>
<dbReference type="RefSeq" id="WP_308458491.1">
    <property type="nucleotide sequence ID" value="NZ_JAJEPS010000001.1"/>
</dbReference>
<evidence type="ECO:0000313" key="1">
    <source>
        <dbReference type="EMBL" id="MCC2124996.1"/>
    </source>
</evidence>